<dbReference type="EMBL" id="KQ090467">
    <property type="protein sequence ID" value="KMS95452.1"/>
    <property type="molecule type" value="Genomic_DNA"/>
</dbReference>
<gene>
    <name evidence="1" type="ORF">BVRB_008040</name>
</gene>
<protein>
    <submittedName>
        <fullName evidence="1">Uncharacterized protein</fullName>
    </submittedName>
</protein>
<name>A0A0J8B6N7_BETVV</name>
<reference evidence="1 2" key="1">
    <citation type="journal article" date="2014" name="Nature">
        <title>The genome of the recently domesticated crop plant sugar beet (Beta vulgaris).</title>
        <authorList>
            <person name="Dohm J.C."/>
            <person name="Minoche A.E."/>
            <person name="Holtgrawe D."/>
            <person name="Capella-Gutierrez S."/>
            <person name="Zakrzewski F."/>
            <person name="Tafer H."/>
            <person name="Rupp O."/>
            <person name="Sorensen T.R."/>
            <person name="Stracke R."/>
            <person name="Reinhardt R."/>
            <person name="Goesmann A."/>
            <person name="Kraft T."/>
            <person name="Schulz B."/>
            <person name="Stadler P.F."/>
            <person name="Schmidt T."/>
            <person name="Gabaldon T."/>
            <person name="Lehrach H."/>
            <person name="Weisshaar B."/>
            <person name="Himmelbauer H."/>
        </authorList>
    </citation>
    <scope>NUCLEOTIDE SEQUENCE [LARGE SCALE GENOMIC DNA]</scope>
    <source>
        <tissue evidence="1">Taproot</tissue>
    </source>
</reference>
<dbReference type="Gramene" id="KMS95452">
    <property type="protein sequence ID" value="KMS95452"/>
    <property type="gene ID" value="BVRB_008040"/>
</dbReference>
<organism evidence="1 2">
    <name type="scientific">Beta vulgaris subsp. vulgaris</name>
    <name type="common">Beet</name>
    <dbReference type="NCBI Taxonomy" id="3555"/>
    <lineage>
        <taxon>Eukaryota</taxon>
        <taxon>Viridiplantae</taxon>
        <taxon>Streptophyta</taxon>
        <taxon>Embryophyta</taxon>
        <taxon>Tracheophyta</taxon>
        <taxon>Spermatophyta</taxon>
        <taxon>Magnoliopsida</taxon>
        <taxon>eudicotyledons</taxon>
        <taxon>Gunneridae</taxon>
        <taxon>Pentapetalae</taxon>
        <taxon>Caryophyllales</taxon>
        <taxon>Chenopodiaceae</taxon>
        <taxon>Betoideae</taxon>
        <taxon>Beta</taxon>
    </lineage>
</organism>
<dbReference type="Proteomes" id="UP000035740">
    <property type="component" value="Unassembled WGS sequence"/>
</dbReference>
<evidence type="ECO:0000313" key="1">
    <source>
        <dbReference type="EMBL" id="KMS95452.1"/>
    </source>
</evidence>
<proteinExistence type="predicted"/>
<evidence type="ECO:0000313" key="2">
    <source>
        <dbReference type="Proteomes" id="UP000035740"/>
    </source>
</evidence>
<accession>A0A0J8B6N7</accession>
<dbReference type="AlphaFoldDB" id="A0A0J8B6N7"/>
<keyword evidence="2" id="KW-1185">Reference proteome</keyword>
<sequence length="52" mass="5535">MRGVVSVLPLSELLLLLLSLVPFPLLASLSFVRAATASEVSSSSLSPWCWSC</sequence>